<dbReference type="Proteomes" id="UP000249620">
    <property type="component" value="Unassembled WGS sequence"/>
</dbReference>
<organism evidence="2 3">
    <name type="scientific">Flavobacterium aquaticum</name>
    <dbReference type="NCBI Taxonomy" id="1236486"/>
    <lineage>
        <taxon>Bacteria</taxon>
        <taxon>Pseudomonadati</taxon>
        <taxon>Bacteroidota</taxon>
        <taxon>Flavobacteriia</taxon>
        <taxon>Flavobacteriales</taxon>
        <taxon>Flavobacteriaceae</taxon>
        <taxon>Flavobacterium</taxon>
    </lineage>
</organism>
<reference evidence="2 3" key="1">
    <citation type="submission" date="2018-06" db="EMBL/GenBank/DDBJ databases">
        <title>Genomic Encyclopedia of Type Strains, Phase III (KMG-III): the genomes of soil and plant-associated and newly described type strains.</title>
        <authorList>
            <person name="Whitman W."/>
        </authorList>
    </citation>
    <scope>NUCLEOTIDE SEQUENCE [LARGE SCALE GENOMIC DNA]</scope>
    <source>
        <strain evidence="2 3">CGMCC 1.12398</strain>
    </source>
</reference>
<feature type="coiled-coil region" evidence="1">
    <location>
        <begin position="21"/>
        <end position="69"/>
    </location>
</feature>
<dbReference type="AlphaFoldDB" id="A0A327YMW5"/>
<accession>A0A327YMW5</accession>
<evidence type="ECO:0000256" key="1">
    <source>
        <dbReference type="SAM" id="Coils"/>
    </source>
</evidence>
<proteinExistence type="predicted"/>
<evidence type="ECO:0000313" key="2">
    <source>
        <dbReference type="EMBL" id="RAK21596.1"/>
    </source>
</evidence>
<dbReference type="EMBL" id="QLMI01000005">
    <property type="protein sequence ID" value="RAK21596.1"/>
    <property type="molecule type" value="Genomic_DNA"/>
</dbReference>
<keyword evidence="1" id="KW-0175">Coiled coil</keyword>
<protein>
    <submittedName>
        <fullName evidence="2">Uncharacterized protein</fullName>
    </submittedName>
</protein>
<sequence>MKKYFTFLMFIFSVLIFSQTKKQLIAENLELKDKLSECQQQTSIIKSQIIQLENEKNILNDLYKAIQKNSMEVGSPSSQIDIYENTSNNLSGISKSFFLDTYNELEEIKGINVKSEICENSPTRLEELTGGYKVFYVSSNKLVEADGNLFLANVNSENSNTIVNYKFVQYKKGSCIIDGKLKKVIWGVGIDLKMKITSKKKKVDISSLPKLAAAVNYKEAEAQFSIDVIGITGQKIINNLNLSGEFNVENYGKVISAIDEIIKNISSEGVNIEPQLISIE</sequence>
<keyword evidence="3" id="KW-1185">Reference proteome</keyword>
<name>A0A327YMW5_9FLAO</name>
<comment type="caution">
    <text evidence="2">The sequence shown here is derived from an EMBL/GenBank/DDBJ whole genome shotgun (WGS) entry which is preliminary data.</text>
</comment>
<dbReference type="RefSeq" id="WP_111567056.1">
    <property type="nucleotide sequence ID" value="NZ_QLMI01000005.1"/>
</dbReference>
<evidence type="ECO:0000313" key="3">
    <source>
        <dbReference type="Proteomes" id="UP000249620"/>
    </source>
</evidence>
<gene>
    <name evidence="2" type="ORF">B0I03_10528</name>
</gene>